<keyword evidence="2" id="KW-1185">Reference proteome</keyword>
<evidence type="ECO:0000313" key="1">
    <source>
        <dbReference type="EMBL" id="AWV88269.1"/>
    </source>
</evidence>
<name>A0A2Z4FH83_9DELT</name>
<accession>A0A2Z4FH83</accession>
<reference evidence="1 2" key="1">
    <citation type="submission" date="2018-06" db="EMBL/GenBank/DDBJ databases">
        <title>Lujinxingia sediminis gen. nov. sp. nov., a new facultative anaerobic member of the class Deltaproteobacteria, and proposal of Lujinxingaceae fam. nov.</title>
        <authorList>
            <person name="Guo L.-Y."/>
            <person name="Li C.-M."/>
            <person name="Wang S."/>
            <person name="Du Z.-J."/>
        </authorList>
    </citation>
    <scope>NUCLEOTIDE SEQUENCE [LARGE SCALE GENOMIC DNA]</scope>
    <source>
        <strain evidence="1 2">FA350</strain>
    </source>
</reference>
<dbReference type="AlphaFoldDB" id="A0A2Z4FH83"/>
<gene>
    <name evidence="1" type="ORF">DN745_02505</name>
</gene>
<dbReference type="Proteomes" id="UP000249799">
    <property type="component" value="Chromosome"/>
</dbReference>
<dbReference type="OrthoDB" id="9980975at2"/>
<dbReference type="EMBL" id="CP030032">
    <property type="protein sequence ID" value="AWV88269.1"/>
    <property type="molecule type" value="Genomic_DNA"/>
</dbReference>
<sequence length="320" mass="35219">MAITPRTVLSQPISFTVFSLASIGLVAVLGIILGAQRSQPAQPPAYSAPLVMPAPTHSVTRLSYHSPEPPCDLTAPERQWSAAKWVRHLDCMEARSYPNRVLLGEANKAISRVGLKPALALRKSDYLKAIAPLEQQIDFLRSAVNGLGVVEGKLVHRLRRALVWRAKESDLDEIRSLEDLSSRLPTPAREDLCEVRQTDIWTQFLIGETLESPGIEDGSNSILRSVADQSVQRAIRTYIALDCIDQIHEGERESLAELAGVAIAAEASNGHSGQSTLLRKMAASYQILNIPEFCRQAVPANIDLRQTCEKRVGDELYLAR</sequence>
<dbReference type="RefSeq" id="WP_111331868.1">
    <property type="nucleotide sequence ID" value="NZ_CP030032.1"/>
</dbReference>
<protein>
    <submittedName>
        <fullName evidence="1">Uncharacterized protein</fullName>
    </submittedName>
</protein>
<proteinExistence type="predicted"/>
<dbReference type="KEGG" id="bsed:DN745_02505"/>
<evidence type="ECO:0000313" key="2">
    <source>
        <dbReference type="Proteomes" id="UP000249799"/>
    </source>
</evidence>
<organism evidence="1 2">
    <name type="scientific">Bradymonas sediminis</name>
    <dbReference type="NCBI Taxonomy" id="1548548"/>
    <lineage>
        <taxon>Bacteria</taxon>
        <taxon>Deltaproteobacteria</taxon>
        <taxon>Bradymonadales</taxon>
        <taxon>Bradymonadaceae</taxon>
        <taxon>Bradymonas</taxon>
    </lineage>
</organism>